<evidence type="ECO:0000313" key="1">
    <source>
        <dbReference type="EMBL" id="CAD8194472.1"/>
    </source>
</evidence>
<dbReference type="AlphaFoldDB" id="A0A8S1WYJ7"/>
<dbReference type="Proteomes" id="UP000683925">
    <property type="component" value="Unassembled WGS sequence"/>
</dbReference>
<keyword evidence="2" id="KW-1185">Reference proteome</keyword>
<comment type="caution">
    <text evidence="1">The sequence shown here is derived from an EMBL/GenBank/DDBJ whole genome shotgun (WGS) entry which is preliminary data.</text>
</comment>
<proteinExistence type="predicted"/>
<protein>
    <submittedName>
        <fullName evidence="1">Uncharacterized protein</fullName>
    </submittedName>
</protein>
<name>A0A8S1WYJ7_PAROT</name>
<sequence length="51" mass="6108">MHYLAELNYKFNSNMFNKSYAIPDGTYSKFPSAYPQQESQLRMNQYLLCNF</sequence>
<accession>A0A8S1WYJ7</accession>
<reference evidence="1" key="1">
    <citation type="submission" date="2021-01" db="EMBL/GenBank/DDBJ databases">
        <authorList>
            <consortium name="Genoscope - CEA"/>
            <person name="William W."/>
        </authorList>
    </citation>
    <scope>NUCLEOTIDE SEQUENCE</scope>
</reference>
<organism evidence="1 2">
    <name type="scientific">Paramecium octaurelia</name>
    <dbReference type="NCBI Taxonomy" id="43137"/>
    <lineage>
        <taxon>Eukaryota</taxon>
        <taxon>Sar</taxon>
        <taxon>Alveolata</taxon>
        <taxon>Ciliophora</taxon>
        <taxon>Intramacronucleata</taxon>
        <taxon>Oligohymenophorea</taxon>
        <taxon>Peniculida</taxon>
        <taxon>Parameciidae</taxon>
        <taxon>Paramecium</taxon>
    </lineage>
</organism>
<evidence type="ECO:0000313" key="2">
    <source>
        <dbReference type="Proteomes" id="UP000683925"/>
    </source>
</evidence>
<dbReference type="EMBL" id="CAJJDP010000106">
    <property type="protein sequence ID" value="CAD8194472.1"/>
    <property type="molecule type" value="Genomic_DNA"/>
</dbReference>
<gene>
    <name evidence="1" type="ORF">POCTA_138.1.T1060255</name>
</gene>